<gene>
    <name evidence="1" type="ORF">B9O19_01916</name>
</gene>
<dbReference type="Pfam" id="PF07451">
    <property type="entry name" value="SpoVAD"/>
    <property type="match status" value="1"/>
</dbReference>
<reference evidence="1 2" key="1">
    <citation type="submission" date="2017-04" db="EMBL/GenBank/DDBJ databases">
        <title>Monoglobus pectinilyticus 14 draft genome.</title>
        <authorList>
            <person name="Kim C."/>
            <person name="Rosendale D.I."/>
            <person name="Kelly W.J."/>
            <person name="Tannock G.W."/>
            <person name="Patchett M.L."/>
            <person name="Jordens J.Z."/>
        </authorList>
    </citation>
    <scope>NUCLEOTIDE SEQUENCE [LARGE SCALE GENOMIC DNA]</scope>
    <source>
        <strain evidence="1 2">14</strain>
    </source>
</reference>
<accession>A0A2K9P470</accession>
<proteinExistence type="predicted"/>
<dbReference type="NCBIfam" id="TIGR02845">
    <property type="entry name" value="spore_V_AD"/>
    <property type="match status" value="1"/>
</dbReference>
<dbReference type="InterPro" id="IPR016039">
    <property type="entry name" value="Thiolase-like"/>
</dbReference>
<dbReference type="InterPro" id="IPR038369">
    <property type="entry name" value="SpoVAD_sf"/>
</dbReference>
<dbReference type="NCBIfam" id="NF006160">
    <property type="entry name" value="PRK08304.1"/>
    <property type="match status" value="1"/>
</dbReference>
<dbReference type="RefSeq" id="WP_102366209.1">
    <property type="nucleotide sequence ID" value="NZ_CP020991.1"/>
</dbReference>
<dbReference type="KEGG" id="mpec:B9O19_01916"/>
<dbReference type="Proteomes" id="UP000235589">
    <property type="component" value="Chromosome"/>
</dbReference>
<organism evidence="1 2">
    <name type="scientific">Monoglobus pectinilyticus</name>
    <dbReference type="NCBI Taxonomy" id="1981510"/>
    <lineage>
        <taxon>Bacteria</taxon>
        <taxon>Bacillati</taxon>
        <taxon>Bacillota</taxon>
        <taxon>Clostridia</taxon>
        <taxon>Monoglobales</taxon>
        <taxon>Monoglobaceae</taxon>
        <taxon>Monoglobus</taxon>
    </lineage>
</organism>
<dbReference type="AlphaFoldDB" id="A0A2K9P470"/>
<protein>
    <submittedName>
        <fullName evidence="1">Stage V sporulation protein AD</fullName>
    </submittedName>
</protein>
<keyword evidence="2" id="KW-1185">Reference proteome</keyword>
<dbReference type="SUPFAM" id="SSF53901">
    <property type="entry name" value="Thiolase-like"/>
    <property type="match status" value="1"/>
</dbReference>
<sequence length="345" mass="36709">MAVRLGKQTIALEAPVSIVNTATVVGTKESEGPLAPYFDVHLNDAEWNEETWEKSESKMQREAAKLAIRKAGMEPGNIDCAFAGDLLNQCISSGFSARELEIPYYGLYGACSTMIEGLSLGAISIDGGGFDRTIAVASSHFCTAERQYRTPLEYGGQRTPTAQWTVTGAGAAVLEKRQFPPYITHITTGKVIDFGVTDPNNMGGAMAPAAIDTLKAHFRDTKRSPKNYDLILTGDLGKVGREIVIDMMTAGGFDMEQNYNDTGCMIYDFETQDVHAGGSGCGCVAVTLCGYVFEMMKKGELNDVLILGTGALLSPTSSLQGESVPGIAHAISLSTTPGGGKNGLY</sequence>
<dbReference type="InterPro" id="IPR010894">
    <property type="entry name" value="SpoVAD"/>
</dbReference>
<name>A0A2K9P470_9FIRM</name>
<evidence type="ECO:0000313" key="2">
    <source>
        <dbReference type="Proteomes" id="UP000235589"/>
    </source>
</evidence>
<dbReference type="GeneID" id="98063294"/>
<dbReference type="Gene3D" id="3.40.47.40">
    <property type="entry name" value="Stage V sporulation protein AD"/>
    <property type="match status" value="1"/>
</dbReference>
<dbReference type="PIRSF" id="PIRSF011570">
    <property type="entry name" value="SpoVAD"/>
    <property type="match status" value="1"/>
</dbReference>
<dbReference type="OrthoDB" id="9770068at2"/>
<evidence type="ECO:0000313" key="1">
    <source>
        <dbReference type="EMBL" id="AUO20063.1"/>
    </source>
</evidence>
<dbReference type="EMBL" id="CP020991">
    <property type="protein sequence ID" value="AUO20063.1"/>
    <property type="molecule type" value="Genomic_DNA"/>
</dbReference>
<dbReference type="GO" id="GO:0016746">
    <property type="term" value="F:acyltransferase activity"/>
    <property type="evidence" value="ECO:0007669"/>
    <property type="project" value="InterPro"/>
</dbReference>